<feature type="signal peptide" evidence="2">
    <location>
        <begin position="1"/>
        <end position="20"/>
    </location>
</feature>
<keyword evidence="4" id="KW-1185">Reference proteome</keyword>
<name>A0A8S1BXS4_9INSE</name>
<protein>
    <submittedName>
        <fullName evidence="3">Uncharacterized protein</fullName>
    </submittedName>
</protein>
<dbReference type="OrthoDB" id="6428908at2759"/>
<feature type="chain" id="PRO_5035885667" evidence="2">
    <location>
        <begin position="21"/>
        <end position="108"/>
    </location>
</feature>
<dbReference type="EMBL" id="CADEPI010000003">
    <property type="protein sequence ID" value="CAB3360470.1"/>
    <property type="molecule type" value="Genomic_DNA"/>
</dbReference>
<proteinExistence type="predicted"/>
<accession>A0A8S1BXS4</accession>
<dbReference type="Proteomes" id="UP000494165">
    <property type="component" value="Unassembled WGS sequence"/>
</dbReference>
<dbReference type="AlphaFoldDB" id="A0A8S1BXS4"/>
<gene>
    <name evidence="3" type="ORF">CLODIP_2_CD08896</name>
</gene>
<evidence type="ECO:0000313" key="3">
    <source>
        <dbReference type="EMBL" id="CAB3360470.1"/>
    </source>
</evidence>
<organism evidence="3 4">
    <name type="scientific">Cloeon dipterum</name>
    <dbReference type="NCBI Taxonomy" id="197152"/>
    <lineage>
        <taxon>Eukaryota</taxon>
        <taxon>Metazoa</taxon>
        <taxon>Ecdysozoa</taxon>
        <taxon>Arthropoda</taxon>
        <taxon>Hexapoda</taxon>
        <taxon>Insecta</taxon>
        <taxon>Pterygota</taxon>
        <taxon>Palaeoptera</taxon>
        <taxon>Ephemeroptera</taxon>
        <taxon>Pisciforma</taxon>
        <taxon>Baetidae</taxon>
        <taxon>Cloeon</taxon>
    </lineage>
</organism>
<evidence type="ECO:0000313" key="4">
    <source>
        <dbReference type="Proteomes" id="UP000494165"/>
    </source>
</evidence>
<evidence type="ECO:0000256" key="1">
    <source>
        <dbReference type="SAM" id="MobiDB-lite"/>
    </source>
</evidence>
<evidence type="ECO:0000256" key="2">
    <source>
        <dbReference type="SAM" id="SignalP"/>
    </source>
</evidence>
<feature type="region of interest" description="Disordered" evidence="1">
    <location>
        <begin position="24"/>
        <end position="51"/>
    </location>
</feature>
<reference evidence="3 4" key="1">
    <citation type="submission" date="2020-04" db="EMBL/GenBank/DDBJ databases">
        <authorList>
            <person name="Alioto T."/>
            <person name="Alioto T."/>
            <person name="Gomez Garrido J."/>
        </authorList>
    </citation>
    <scope>NUCLEOTIDE SEQUENCE [LARGE SCALE GENOMIC DNA]</scope>
</reference>
<sequence length="108" mass="11560">MGRAAALLLIFLLRHLRSEGAEEGAAVKKARAQPGGEELRPPAAEDGGQQAATGLPLSFLSPSVLQALELGKAIPAWIDRKKGAFSLKPEEILDLFCAEELTMRRIAL</sequence>
<keyword evidence="2" id="KW-0732">Signal</keyword>
<comment type="caution">
    <text evidence="3">The sequence shown here is derived from an EMBL/GenBank/DDBJ whole genome shotgun (WGS) entry which is preliminary data.</text>
</comment>